<evidence type="ECO:0000256" key="1">
    <source>
        <dbReference type="SAM" id="Phobius"/>
    </source>
</evidence>
<feature type="transmembrane region" description="Helical" evidence="1">
    <location>
        <begin position="29"/>
        <end position="47"/>
    </location>
</feature>
<comment type="caution">
    <text evidence="2">The sequence shown here is derived from an EMBL/GenBank/DDBJ whole genome shotgun (WGS) entry which is preliminary data.</text>
</comment>
<accession>F2BA93</accession>
<keyword evidence="1" id="KW-0812">Transmembrane</keyword>
<protein>
    <submittedName>
        <fullName evidence="2">Integral membrane protein</fullName>
    </submittedName>
</protein>
<proteinExistence type="predicted"/>
<dbReference type="STRING" id="267212.GCA_001063965_00602"/>
<organism evidence="2 3">
    <name type="scientific">Neisseria bacilliformis ATCC BAA-1200</name>
    <dbReference type="NCBI Taxonomy" id="888742"/>
    <lineage>
        <taxon>Bacteria</taxon>
        <taxon>Pseudomonadati</taxon>
        <taxon>Pseudomonadota</taxon>
        <taxon>Betaproteobacteria</taxon>
        <taxon>Neisseriales</taxon>
        <taxon>Neisseriaceae</taxon>
        <taxon>Neisseria</taxon>
    </lineage>
</organism>
<keyword evidence="1" id="KW-0472">Membrane</keyword>
<reference evidence="2 3" key="1">
    <citation type="submission" date="2011-02" db="EMBL/GenBank/DDBJ databases">
        <authorList>
            <person name="Muzny D."/>
            <person name="Qin X."/>
            <person name="Deng J."/>
            <person name="Jiang H."/>
            <person name="Liu Y."/>
            <person name="Qu J."/>
            <person name="Song X.-Z."/>
            <person name="Zhang L."/>
            <person name="Thornton R."/>
            <person name="Coyle M."/>
            <person name="Francisco L."/>
            <person name="Jackson L."/>
            <person name="Javaid M."/>
            <person name="Korchina V."/>
            <person name="Kovar C."/>
            <person name="Mata R."/>
            <person name="Mathew T."/>
            <person name="Ngo R."/>
            <person name="Nguyen L."/>
            <person name="Nguyen N."/>
            <person name="Okwuonu G."/>
            <person name="Ongeri F."/>
            <person name="Pham C."/>
            <person name="Simmons D."/>
            <person name="Wilczek-Boney K."/>
            <person name="Hale W."/>
            <person name="Jakkamsetti A."/>
            <person name="Pham P."/>
            <person name="Ruth R."/>
            <person name="San Lucas F."/>
            <person name="Warren J."/>
            <person name="Zhang J."/>
            <person name="Zhao Z."/>
            <person name="Zhou C."/>
            <person name="Zhu D."/>
            <person name="Lee S."/>
            <person name="Bess C."/>
            <person name="Blankenburg K."/>
            <person name="Forbes L."/>
            <person name="Fu Q."/>
            <person name="Gubbala S."/>
            <person name="Hirani K."/>
            <person name="Jayaseelan J.C."/>
            <person name="Lara F."/>
            <person name="Munidasa M."/>
            <person name="Palculict T."/>
            <person name="Patil S."/>
            <person name="Pu L.-L."/>
            <person name="Saada N."/>
            <person name="Tang L."/>
            <person name="Weissenberger G."/>
            <person name="Zhu Y."/>
            <person name="Hemphill L."/>
            <person name="Shang Y."/>
            <person name="Youmans B."/>
            <person name="Ayvaz T."/>
            <person name="Ross M."/>
            <person name="Santibanez J."/>
            <person name="Aqrawi P."/>
            <person name="Gross S."/>
            <person name="Joshi V."/>
            <person name="Fowler G."/>
            <person name="Nazareth L."/>
            <person name="Reid J."/>
            <person name="Worley K."/>
            <person name="Petrosino J."/>
            <person name="Highlander S."/>
            <person name="Gibbs R."/>
        </authorList>
    </citation>
    <scope>NUCLEOTIDE SEQUENCE [LARGE SCALE GENOMIC DNA]</scope>
    <source>
        <strain evidence="2 3">ATCC BAA-1200</strain>
    </source>
</reference>
<gene>
    <name evidence="2" type="ORF">HMPREF9123_0669</name>
</gene>
<dbReference type="AlphaFoldDB" id="F2BA93"/>
<dbReference type="RefSeq" id="WP_007341681.1">
    <property type="nucleotide sequence ID" value="NZ_GL878494.1"/>
</dbReference>
<keyword evidence="1" id="KW-1133">Transmembrane helix</keyword>
<dbReference type="OrthoDB" id="8605980at2"/>
<dbReference type="Proteomes" id="UP000004105">
    <property type="component" value="Unassembled WGS sequence"/>
</dbReference>
<evidence type="ECO:0000313" key="3">
    <source>
        <dbReference type="Proteomes" id="UP000004105"/>
    </source>
</evidence>
<sequence length="65" mass="7837">MWHIVLIGYVFVTLMFSLAQPGLARKLIYFVFFTVLPTAFMLWSAYIRLRNRRMKREEENGKRLP</sequence>
<name>F2BA93_9NEIS</name>
<evidence type="ECO:0000313" key="2">
    <source>
        <dbReference type="EMBL" id="EGF11553.1"/>
    </source>
</evidence>
<dbReference type="EMBL" id="AFAY01000012">
    <property type="protein sequence ID" value="EGF11553.1"/>
    <property type="molecule type" value="Genomic_DNA"/>
</dbReference>
<keyword evidence="3" id="KW-1185">Reference proteome</keyword>
<dbReference type="HOGENOM" id="CLU_196006_0_0_4"/>